<sequence>MSSRTSQRIRRRRNQCKWANARSLASLIGPRVSELCLLDVTDIRWDLGTFGKVLLHGKGRRG</sequence>
<comment type="caution">
    <text evidence="1">The sequence shown here is derived from an EMBL/GenBank/DDBJ whole genome shotgun (WGS) entry which is preliminary data.</text>
</comment>
<dbReference type="EMBL" id="BJMN01000017">
    <property type="protein sequence ID" value="GEB57365.1"/>
    <property type="molecule type" value="Genomic_DNA"/>
</dbReference>
<accession>A0A4Y3RI84</accession>
<organism evidence="1 2">
    <name type="scientific">Streptomyces gardneri</name>
    <dbReference type="NCBI Taxonomy" id="66892"/>
    <lineage>
        <taxon>Bacteria</taxon>
        <taxon>Bacillati</taxon>
        <taxon>Actinomycetota</taxon>
        <taxon>Actinomycetes</taxon>
        <taxon>Kitasatosporales</taxon>
        <taxon>Streptomycetaceae</taxon>
        <taxon>Streptomyces</taxon>
    </lineage>
</organism>
<keyword evidence="2" id="KW-1185">Reference proteome</keyword>
<evidence type="ECO:0000313" key="2">
    <source>
        <dbReference type="Proteomes" id="UP000315226"/>
    </source>
</evidence>
<name>A0A4Y3RI84_9ACTN</name>
<dbReference type="Proteomes" id="UP000315226">
    <property type="component" value="Unassembled WGS sequence"/>
</dbReference>
<dbReference type="AlphaFoldDB" id="A0A4Y3RI84"/>
<proteinExistence type="predicted"/>
<dbReference type="RefSeq" id="WP_371866038.1">
    <property type="nucleotide sequence ID" value="NZ_BJMN01000017.1"/>
</dbReference>
<evidence type="ECO:0000313" key="1">
    <source>
        <dbReference type="EMBL" id="GEB57365.1"/>
    </source>
</evidence>
<gene>
    <name evidence="1" type="ORF">SGA01_29700</name>
</gene>
<protein>
    <submittedName>
        <fullName evidence="1">Uncharacterized protein</fullName>
    </submittedName>
</protein>
<reference evidence="1 2" key="1">
    <citation type="submission" date="2019-06" db="EMBL/GenBank/DDBJ databases">
        <title>Whole genome shotgun sequence of Streptomyces gardneri NBRC 12865.</title>
        <authorList>
            <person name="Hosoyama A."/>
            <person name="Uohara A."/>
            <person name="Ohji S."/>
            <person name="Ichikawa N."/>
        </authorList>
    </citation>
    <scope>NUCLEOTIDE SEQUENCE [LARGE SCALE GENOMIC DNA]</scope>
    <source>
        <strain evidence="1 2">NBRC 12865</strain>
    </source>
</reference>